<sequence>MEDNGSQRVMGDGATRDKTTAPIYSIVNWAPSARYDRVTYGARLARVTCYVTTGICQIFSRVYKKYKISSDS</sequence>
<keyword evidence="2" id="KW-1185">Reference proteome</keyword>
<evidence type="ECO:0000313" key="1">
    <source>
        <dbReference type="EMBL" id="KAK9892432.1"/>
    </source>
</evidence>
<reference evidence="1 2" key="1">
    <citation type="submission" date="2023-03" db="EMBL/GenBank/DDBJ databases">
        <title>Genome insight into feeding habits of ladybird beetles.</title>
        <authorList>
            <person name="Li H.-S."/>
            <person name="Huang Y.-H."/>
            <person name="Pang H."/>
        </authorList>
    </citation>
    <scope>NUCLEOTIDE SEQUENCE [LARGE SCALE GENOMIC DNA]</scope>
    <source>
        <strain evidence="1">SYSU_2023b</strain>
        <tissue evidence="1">Whole body</tissue>
    </source>
</reference>
<dbReference type="AlphaFoldDB" id="A0AAW1VH34"/>
<proteinExistence type="predicted"/>
<gene>
    <name evidence="1" type="ORF">WA026_019884</name>
</gene>
<dbReference type="Proteomes" id="UP001431783">
    <property type="component" value="Unassembled WGS sequence"/>
</dbReference>
<evidence type="ECO:0000313" key="2">
    <source>
        <dbReference type="Proteomes" id="UP001431783"/>
    </source>
</evidence>
<comment type="caution">
    <text evidence="1">The sequence shown here is derived from an EMBL/GenBank/DDBJ whole genome shotgun (WGS) entry which is preliminary data.</text>
</comment>
<name>A0AAW1VH34_9CUCU</name>
<accession>A0AAW1VH34</accession>
<protein>
    <submittedName>
        <fullName evidence="1">Uncharacterized protein</fullName>
    </submittedName>
</protein>
<dbReference type="EMBL" id="JARQZJ010000134">
    <property type="protein sequence ID" value="KAK9892432.1"/>
    <property type="molecule type" value="Genomic_DNA"/>
</dbReference>
<organism evidence="1 2">
    <name type="scientific">Henosepilachna vigintioctopunctata</name>
    <dbReference type="NCBI Taxonomy" id="420089"/>
    <lineage>
        <taxon>Eukaryota</taxon>
        <taxon>Metazoa</taxon>
        <taxon>Ecdysozoa</taxon>
        <taxon>Arthropoda</taxon>
        <taxon>Hexapoda</taxon>
        <taxon>Insecta</taxon>
        <taxon>Pterygota</taxon>
        <taxon>Neoptera</taxon>
        <taxon>Endopterygota</taxon>
        <taxon>Coleoptera</taxon>
        <taxon>Polyphaga</taxon>
        <taxon>Cucujiformia</taxon>
        <taxon>Coccinelloidea</taxon>
        <taxon>Coccinellidae</taxon>
        <taxon>Epilachninae</taxon>
        <taxon>Epilachnini</taxon>
        <taxon>Henosepilachna</taxon>
    </lineage>
</organism>